<feature type="domain" description="DUF7041" evidence="2">
    <location>
        <begin position="54"/>
        <end position="119"/>
    </location>
</feature>
<evidence type="ECO:0000313" key="4">
    <source>
        <dbReference type="Proteomes" id="UP000887159"/>
    </source>
</evidence>
<dbReference type="AlphaFoldDB" id="A0A8X6V6D1"/>
<dbReference type="EMBL" id="BMAU01021224">
    <property type="protein sequence ID" value="GFY00979.1"/>
    <property type="molecule type" value="Genomic_DNA"/>
</dbReference>
<dbReference type="Pfam" id="PF23055">
    <property type="entry name" value="DUF7041"/>
    <property type="match status" value="1"/>
</dbReference>
<dbReference type="Proteomes" id="UP000887159">
    <property type="component" value="Unassembled WGS sequence"/>
</dbReference>
<name>A0A8X6V6D1_TRICX</name>
<evidence type="ECO:0000256" key="1">
    <source>
        <dbReference type="SAM" id="MobiDB-lite"/>
    </source>
</evidence>
<protein>
    <recommendedName>
        <fullName evidence="2">DUF7041 domain-containing protein</fullName>
    </recommendedName>
</protein>
<keyword evidence="4" id="KW-1185">Reference proteome</keyword>
<gene>
    <name evidence="3" type="primary">AVEN_98858_1</name>
    <name evidence="3" type="ORF">TNCV_1363851</name>
</gene>
<proteinExistence type="predicted"/>
<feature type="region of interest" description="Disordered" evidence="1">
    <location>
        <begin position="1"/>
        <end position="22"/>
    </location>
</feature>
<accession>A0A8X6V6D1</accession>
<comment type="caution">
    <text evidence="3">The sequence shown here is derived from an EMBL/GenBank/DDBJ whole genome shotgun (WGS) entry which is preliminary data.</text>
</comment>
<evidence type="ECO:0000259" key="2">
    <source>
        <dbReference type="Pfam" id="PF23055"/>
    </source>
</evidence>
<organism evidence="3 4">
    <name type="scientific">Trichonephila clavipes</name>
    <name type="common">Golden silk orbweaver</name>
    <name type="synonym">Nephila clavipes</name>
    <dbReference type="NCBI Taxonomy" id="2585209"/>
    <lineage>
        <taxon>Eukaryota</taxon>
        <taxon>Metazoa</taxon>
        <taxon>Ecdysozoa</taxon>
        <taxon>Arthropoda</taxon>
        <taxon>Chelicerata</taxon>
        <taxon>Arachnida</taxon>
        <taxon>Araneae</taxon>
        <taxon>Araneomorphae</taxon>
        <taxon>Entelegynae</taxon>
        <taxon>Araneoidea</taxon>
        <taxon>Nephilidae</taxon>
        <taxon>Trichonephila</taxon>
    </lineage>
</organism>
<feature type="compositionally biased region" description="Basic and acidic residues" evidence="1">
    <location>
        <begin position="13"/>
        <end position="22"/>
    </location>
</feature>
<sequence>MVPDAEITDAVTDNEKMPEKDENVNINVNEHSEIRDFITHTIMRVGRYLSHCSYKDPVLWFGMIESTFELAVPKPITDERTKYNYCVAHLSPDTAMAVRDVIRSPGSLYLYSKLKDEVIV</sequence>
<dbReference type="InterPro" id="IPR055469">
    <property type="entry name" value="DUF7041"/>
</dbReference>
<reference evidence="3" key="1">
    <citation type="submission" date="2020-08" db="EMBL/GenBank/DDBJ databases">
        <title>Multicomponent nature underlies the extraordinary mechanical properties of spider dragline silk.</title>
        <authorList>
            <person name="Kono N."/>
            <person name="Nakamura H."/>
            <person name="Mori M."/>
            <person name="Yoshida Y."/>
            <person name="Ohtoshi R."/>
            <person name="Malay A.D."/>
            <person name="Moran D.A.P."/>
            <person name="Tomita M."/>
            <person name="Numata K."/>
            <person name="Arakawa K."/>
        </authorList>
    </citation>
    <scope>NUCLEOTIDE SEQUENCE</scope>
</reference>
<evidence type="ECO:0000313" key="3">
    <source>
        <dbReference type="EMBL" id="GFY00979.1"/>
    </source>
</evidence>